<dbReference type="SUPFAM" id="SSF159888">
    <property type="entry name" value="YdhG-like"/>
    <property type="match status" value="1"/>
</dbReference>
<dbReference type="OrthoDB" id="3236524at2"/>
<evidence type="ECO:0000259" key="1">
    <source>
        <dbReference type="Pfam" id="PF08818"/>
    </source>
</evidence>
<reference evidence="2 3" key="1">
    <citation type="submission" date="2016-10" db="EMBL/GenBank/DDBJ databases">
        <authorList>
            <person name="de Groot N.N."/>
        </authorList>
    </citation>
    <scope>NUCLEOTIDE SEQUENCE [LARGE SCALE GENOMIC DNA]</scope>
    <source>
        <strain evidence="2 3">CGMCC 1.11156</strain>
    </source>
</reference>
<dbReference type="RefSeq" id="WP_091112256.1">
    <property type="nucleotide sequence ID" value="NZ_BKAF01000032.1"/>
</dbReference>
<proteinExistence type="predicted"/>
<keyword evidence="3" id="KW-1185">Reference proteome</keyword>
<dbReference type="InterPro" id="IPR014922">
    <property type="entry name" value="YdhG-like"/>
</dbReference>
<organism evidence="2 3">
    <name type="scientific">Nocardioides psychrotolerans</name>
    <dbReference type="NCBI Taxonomy" id="1005945"/>
    <lineage>
        <taxon>Bacteria</taxon>
        <taxon>Bacillati</taxon>
        <taxon>Actinomycetota</taxon>
        <taxon>Actinomycetes</taxon>
        <taxon>Propionibacteriales</taxon>
        <taxon>Nocardioidaceae</taxon>
        <taxon>Nocardioides</taxon>
    </lineage>
</organism>
<dbReference type="EMBL" id="FOQG01000006">
    <property type="protein sequence ID" value="SFI20691.1"/>
    <property type="molecule type" value="Genomic_DNA"/>
</dbReference>
<protein>
    <submittedName>
        <fullName evidence="2">Uncharacterized conserved protein YdhG, YjbR/CyaY-like superfamily, DUF1801 family</fullName>
    </submittedName>
</protein>
<dbReference type="STRING" id="1005945.SAMN05216561_10661"/>
<evidence type="ECO:0000313" key="3">
    <source>
        <dbReference type="Proteomes" id="UP000198649"/>
    </source>
</evidence>
<dbReference type="Proteomes" id="UP000198649">
    <property type="component" value="Unassembled WGS sequence"/>
</dbReference>
<feature type="domain" description="YdhG-like" evidence="1">
    <location>
        <begin position="21"/>
        <end position="113"/>
    </location>
</feature>
<dbReference type="Gene3D" id="3.90.1150.200">
    <property type="match status" value="1"/>
</dbReference>
<evidence type="ECO:0000313" key="2">
    <source>
        <dbReference type="EMBL" id="SFI20691.1"/>
    </source>
</evidence>
<name>A0A1I3GBY5_9ACTN</name>
<accession>A0A1I3GBY5</accession>
<sequence length="116" mass="12967">MTQKFADVEEYVASLTPEAGAAVQRVRGWVHEEIPGLTEVIRYNMPTFQRDGHSLLHVAGWTEHLSVYPEPPAPAADAGLVLDLSPHASGRGTLRFDLDRPLPEELVRRVLRAYPR</sequence>
<dbReference type="AlphaFoldDB" id="A0A1I3GBY5"/>
<dbReference type="Pfam" id="PF08818">
    <property type="entry name" value="DUF1801"/>
    <property type="match status" value="1"/>
</dbReference>
<gene>
    <name evidence="2" type="ORF">SAMN05216561_10661</name>
</gene>